<dbReference type="Gene3D" id="3.40.50.720">
    <property type="entry name" value="NAD(P)-binding Rossmann-like Domain"/>
    <property type="match status" value="1"/>
</dbReference>
<name>A0ABV8BJM7_9PSEU</name>
<gene>
    <name evidence="1" type="ORF">ACFOWZ_03725</name>
</gene>
<dbReference type="PRINTS" id="PR00081">
    <property type="entry name" value="GDHRDH"/>
</dbReference>
<keyword evidence="2" id="KW-1185">Reference proteome</keyword>
<dbReference type="PANTHER" id="PTHR44656:SF7">
    <property type="entry name" value="DEHYDROGENASE_REDUCTASE SDR FAMILY MEMBER 12"/>
    <property type="match status" value="1"/>
</dbReference>
<dbReference type="Proteomes" id="UP001595690">
    <property type="component" value="Unassembled WGS sequence"/>
</dbReference>
<accession>A0ABV8BJM7</accession>
<protein>
    <submittedName>
        <fullName evidence="1">SDR family NAD(P)-dependent oxidoreductase</fullName>
    </submittedName>
</protein>
<dbReference type="EMBL" id="JBHRZI010000005">
    <property type="protein sequence ID" value="MFC3890568.1"/>
    <property type="molecule type" value="Genomic_DNA"/>
</dbReference>
<comment type="caution">
    <text evidence="1">The sequence shown here is derived from an EMBL/GenBank/DDBJ whole genome shotgun (WGS) entry which is preliminary data.</text>
</comment>
<evidence type="ECO:0000313" key="2">
    <source>
        <dbReference type="Proteomes" id="UP001595690"/>
    </source>
</evidence>
<organism evidence="1 2">
    <name type="scientific">Lentzea rhizosphaerae</name>
    <dbReference type="NCBI Taxonomy" id="2041025"/>
    <lineage>
        <taxon>Bacteria</taxon>
        <taxon>Bacillati</taxon>
        <taxon>Actinomycetota</taxon>
        <taxon>Actinomycetes</taxon>
        <taxon>Pseudonocardiales</taxon>
        <taxon>Pseudonocardiaceae</taxon>
        <taxon>Lentzea</taxon>
    </lineage>
</organism>
<dbReference type="PANTHER" id="PTHR44656">
    <property type="entry name" value="DEHYDROGENASE/REDUCTASE SDR FAMILY MEMBER 12"/>
    <property type="match status" value="1"/>
</dbReference>
<dbReference type="Pfam" id="PF00106">
    <property type="entry name" value="adh_short"/>
    <property type="match status" value="1"/>
</dbReference>
<reference evidence="2" key="1">
    <citation type="journal article" date="2019" name="Int. J. Syst. Evol. Microbiol.">
        <title>The Global Catalogue of Microorganisms (GCM) 10K type strain sequencing project: providing services to taxonomists for standard genome sequencing and annotation.</title>
        <authorList>
            <consortium name="The Broad Institute Genomics Platform"/>
            <consortium name="The Broad Institute Genome Sequencing Center for Infectious Disease"/>
            <person name="Wu L."/>
            <person name="Ma J."/>
        </authorList>
    </citation>
    <scope>NUCLEOTIDE SEQUENCE [LARGE SCALE GENOMIC DNA]</scope>
    <source>
        <strain evidence="2">CGMCC 4.7405</strain>
    </source>
</reference>
<sequence length="321" mass="34507">MSGLFAALDVVMDRLVVPGYSKWGFRLRRRTWPAGDPEPGVLRGGLAVVTGAGSGLGKATALGLARLGAAVVLAVRDEAKGQSARAEIIAAVPGAVVFVRHCDVSSLASVRRFASGMLEEFERVDVLVHNAGTLPPQRTTSAEGYELTFATHVLGPLLMTDLLRSLLAASPDPRVVLVSSGGMYTQRLRSDDPEYREGEYRGATAYARTKRMQVALVPLLADRYASEGVGVHGMHPGWADTPGVAGSLPGFHRLARSLLRSAEEGADTVVWLSATSPAPPTGRFWHDRRERPTHYLPANRKRGDVSAFWSYCTNITGVPPR</sequence>
<proteinExistence type="predicted"/>
<dbReference type="RefSeq" id="WP_382368639.1">
    <property type="nucleotide sequence ID" value="NZ_JBHRZI010000005.1"/>
</dbReference>
<dbReference type="InterPro" id="IPR036291">
    <property type="entry name" value="NAD(P)-bd_dom_sf"/>
</dbReference>
<dbReference type="InterPro" id="IPR052992">
    <property type="entry name" value="SDR_member_12"/>
</dbReference>
<dbReference type="SUPFAM" id="SSF51735">
    <property type="entry name" value="NAD(P)-binding Rossmann-fold domains"/>
    <property type="match status" value="1"/>
</dbReference>
<dbReference type="InterPro" id="IPR002347">
    <property type="entry name" value="SDR_fam"/>
</dbReference>
<evidence type="ECO:0000313" key="1">
    <source>
        <dbReference type="EMBL" id="MFC3890568.1"/>
    </source>
</evidence>